<gene>
    <name evidence="2" type="ORF">AB1Y20_002389</name>
</gene>
<feature type="domain" description="AAA+ ATPase" evidence="1">
    <location>
        <begin position="443"/>
        <end position="570"/>
    </location>
</feature>
<sequence>MAAAAAPPVFTVTDGGISLVEQDGNEFHLAVVLRKYTAAKLTVKPGVRLTVVENAMLWDALGLLRSLRHDVEQFNLAATPTSPPRPRAQVRYLCYRLMRQASSFGVRLPKWGEAAVHVRGLDELLAHVEGTLFAEPLERARRMVGGGVADFDSLGELFTPGAELVDHGAATGLFGVPMGARIRGSYFSRGKSLFGVVSTFYAACEFVVSVGDRFAVIEAHQAIPEFQGTRSVHDGMDGWIKLTPALKEELTRRGELYCQVAVGHSFVEHGPSSFLPTPRAGSAIAASSSVSRARSAGRMMVDVTAAWGRGVHCARTGGEACEAVVSTLKLVAQRLRAAASHTEVEHYSTKGSDAEEGSLDLLLLSELPPSLVWCTWPVVAGFSFSAKSWGVVMVASLKPVTFNEQSFDRLVLPSTKKHIIKALVLSHLDEAHASVDFIQGKGGGSIFLLHGPPGVGKTLTAEAVAELLHRPLYTVSMGELGTTPQTLESNLQDVLDLCVPWGALVLIDEAEMLLERRSKSEILRNAMVCVMLRLLEYFQGVLFLTSNRVEALDPAFQSRVQCALRYEALDAASRASVWKGLLEARGLGGLLGAGIDVAALAVHPLNGRQIKNTLQLAIALARHEGVKLAQSHLLSTLELATAFATDAANASDDFNAVPPPTTGLTQHAVYEAKHCCKIS</sequence>
<dbReference type="InterPro" id="IPR003959">
    <property type="entry name" value="ATPase_AAA_core"/>
</dbReference>
<evidence type="ECO:0000313" key="2">
    <source>
        <dbReference type="EMBL" id="KAL1515773.1"/>
    </source>
</evidence>
<dbReference type="GO" id="GO:0016887">
    <property type="term" value="F:ATP hydrolysis activity"/>
    <property type="evidence" value="ECO:0007669"/>
    <property type="project" value="InterPro"/>
</dbReference>
<organism evidence="2 3">
    <name type="scientific">Prymnesium parvum</name>
    <name type="common">Toxic golden alga</name>
    <dbReference type="NCBI Taxonomy" id="97485"/>
    <lineage>
        <taxon>Eukaryota</taxon>
        <taxon>Haptista</taxon>
        <taxon>Haptophyta</taxon>
        <taxon>Prymnesiophyceae</taxon>
        <taxon>Prymnesiales</taxon>
        <taxon>Prymnesiaceae</taxon>
        <taxon>Prymnesium</taxon>
    </lineage>
</organism>
<reference evidence="2 3" key="1">
    <citation type="journal article" date="2024" name="Science">
        <title>Giant polyketide synthase enzymes in the biosynthesis of giant marine polyether toxins.</title>
        <authorList>
            <person name="Fallon T.R."/>
            <person name="Shende V.V."/>
            <person name="Wierzbicki I.H."/>
            <person name="Pendleton A.L."/>
            <person name="Watervoot N.F."/>
            <person name="Auber R.P."/>
            <person name="Gonzalez D.J."/>
            <person name="Wisecaver J.H."/>
            <person name="Moore B.S."/>
        </authorList>
    </citation>
    <scope>NUCLEOTIDE SEQUENCE [LARGE SCALE GENOMIC DNA]</scope>
    <source>
        <strain evidence="2 3">12B1</strain>
    </source>
</reference>
<accession>A0AB34J8U5</accession>
<dbReference type="SUPFAM" id="SSF52540">
    <property type="entry name" value="P-loop containing nucleoside triphosphate hydrolases"/>
    <property type="match status" value="1"/>
</dbReference>
<dbReference type="AlphaFoldDB" id="A0AB34J8U5"/>
<comment type="caution">
    <text evidence="2">The sequence shown here is derived from an EMBL/GenBank/DDBJ whole genome shotgun (WGS) entry which is preliminary data.</text>
</comment>
<dbReference type="Proteomes" id="UP001515480">
    <property type="component" value="Unassembled WGS sequence"/>
</dbReference>
<keyword evidence="3" id="KW-1185">Reference proteome</keyword>
<dbReference type="InterPro" id="IPR027417">
    <property type="entry name" value="P-loop_NTPase"/>
</dbReference>
<protein>
    <recommendedName>
        <fullName evidence="1">AAA+ ATPase domain-containing protein</fullName>
    </recommendedName>
</protein>
<dbReference type="InterPro" id="IPR003593">
    <property type="entry name" value="AAA+_ATPase"/>
</dbReference>
<dbReference type="PANTHER" id="PTHR46411:SF3">
    <property type="entry name" value="AAA+ ATPASE DOMAIN-CONTAINING PROTEIN"/>
    <property type="match status" value="1"/>
</dbReference>
<dbReference type="PANTHER" id="PTHR46411">
    <property type="entry name" value="FAMILY ATPASE, PUTATIVE-RELATED"/>
    <property type="match status" value="1"/>
</dbReference>
<evidence type="ECO:0000259" key="1">
    <source>
        <dbReference type="SMART" id="SM00382"/>
    </source>
</evidence>
<dbReference type="SMART" id="SM00382">
    <property type="entry name" value="AAA"/>
    <property type="match status" value="1"/>
</dbReference>
<proteinExistence type="predicted"/>
<dbReference type="Gene3D" id="3.40.50.300">
    <property type="entry name" value="P-loop containing nucleotide triphosphate hydrolases"/>
    <property type="match status" value="1"/>
</dbReference>
<dbReference type="CDD" id="cd19481">
    <property type="entry name" value="RecA-like_protease"/>
    <property type="match status" value="1"/>
</dbReference>
<dbReference type="Pfam" id="PF00004">
    <property type="entry name" value="AAA"/>
    <property type="match status" value="1"/>
</dbReference>
<dbReference type="GO" id="GO:0005524">
    <property type="term" value="F:ATP binding"/>
    <property type="evidence" value="ECO:0007669"/>
    <property type="project" value="InterPro"/>
</dbReference>
<evidence type="ECO:0000313" key="3">
    <source>
        <dbReference type="Proteomes" id="UP001515480"/>
    </source>
</evidence>
<dbReference type="EMBL" id="JBGBPQ010000011">
    <property type="protein sequence ID" value="KAL1515773.1"/>
    <property type="molecule type" value="Genomic_DNA"/>
</dbReference>
<name>A0AB34J8U5_PRYPA</name>